<feature type="transmembrane region" description="Helical" evidence="6">
    <location>
        <begin position="713"/>
        <end position="731"/>
    </location>
</feature>
<dbReference type="Proteomes" id="UP000030680">
    <property type="component" value="Unassembled WGS sequence"/>
</dbReference>
<dbReference type="InterPro" id="IPR049453">
    <property type="entry name" value="Memb_transporter_dom"/>
</dbReference>
<dbReference type="PANTHER" id="PTHR47804:SF3">
    <property type="entry name" value="PROTEIN BRE4"/>
    <property type="match status" value="1"/>
</dbReference>
<feature type="transmembrane region" description="Helical" evidence="6">
    <location>
        <begin position="100"/>
        <end position="121"/>
    </location>
</feature>
<dbReference type="Pfam" id="PF13515">
    <property type="entry name" value="FUSC_2"/>
    <property type="match status" value="1"/>
</dbReference>
<feature type="transmembrane region" description="Helical" evidence="6">
    <location>
        <begin position="616"/>
        <end position="635"/>
    </location>
</feature>
<dbReference type="PANTHER" id="PTHR47804">
    <property type="entry name" value="60S RIBOSOMAL PROTEIN L19"/>
    <property type="match status" value="1"/>
</dbReference>
<evidence type="ECO:0000256" key="2">
    <source>
        <dbReference type="ARBA" id="ARBA00022692"/>
    </source>
</evidence>
<proteinExistence type="predicted"/>
<evidence type="ECO:0000259" key="7">
    <source>
        <dbReference type="Pfam" id="PF13515"/>
    </source>
</evidence>
<feature type="compositionally biased region" description="Low complexity" evidence="5">
    <location>
        <begin position="312"/>
        <end position="328"/>
    </location>
</feature>
<evidence type="ECO:0000256" key="1">
    <source>
        <dbReference type="ARBA" id="ARBA00004141"/>
    </source>
</evidence>
<keyword evidence="3 6" id="KW-1133">Transmembrane helix</keyword>
<sequence>MTQNSCPSFPLCPEERQSKPFHFDRERPSRAARVLVEMEAKRRPVNQSIEDFLLSWNSSTTTKPSSKLNATDYWLQVKGTRYVRLLWRLKKLYLSNAFRMAARACLGTLIGILFVFVPTLYSAFPDAPLALIYYIINLTFFVQELHFGIVMQASCLTAIALIFGACFGAVAALAARASIGITIVLAAIGTGLFTILHSDTRVSGMVYYTGESNFVFNLLDTRTLGNSSILYTMRITLVASALSIVFSLVPAILIFPKFSVQDMKLSIRDALNKLGSSMSSISSVLFSPYLAITIIDSNSSLRGSTDRIGGSIHSGSKIKSSSSTSSDSSFDDDDTFQDTLSSSDAPTRQIAVDPGTASWLRSSSHNLHVLESILEGDTLISAQGNIKRAKTLANYSIFEPNLIQFMRKEPIRLWLRVIDAVEDLISRVDAIRSVLEGGRRRYKAETLQRWKSMIPVMKELYARMATTCSVLGTCISEPLDDGRISSMRHIKDEILQMEELERKLKVSVRSSYISYWDSTRTLRAESTALELGPLMFVLVMSKSMLESLCNIHEEFYNLMVARKEKSFRYHNLFGWTRSLFWSFEVWYHAIGNIPRNKTELYTLFGATEFHYFIKKWIGELLIIIVFLVTPLYKYVENFDGLWLWMAYMIYMTPTVEGTLIGGLVTIIGCGSGVLMGFLLMNWKQSAMEPYGLGAVIVFVTTFAVYFMNGPFYSSLLTTCTTLYVMILYQYSPYEYKATWHYPLARFVNISLGVIIAVFLSEFVLPHSALKETRQCLALAVRKMSRWHRWLLSEYFELMGRHGDRQLVYGTIKVEPIDSRTNGKPDSHMATIWGVQNSSDIEMNGVIDQGSLGVNGHIESQPSGSAGKDSRNPVNWKQEIQSDFNKALYWLGSVQNGVSAKLHAIPQVITTAVEYERKIIPRLSAFSTLLDYEPFVTGHLAHTHYDLFIKPLMEDLLVLQESRKSFVHVIISCIMEGKPFNSIAFVREFGYASARETTKAAWIVGDYMRNTGTALFNSLHFTKDYFGMWKHLHSRPFSISETFSREQNPKQQDLSQSILECENLSNQLMEQGLVPTAKDNIQQSLNPSMEENDIQRTASIGLSEKLPGGRDGSDSERDAIMISSPTDETASAAKNDDEEKLDTEIVELADTFDNIQQEPLEKQSQILDTNNTNLQSISEEVQVEFPSTSVTSLGLTRSNTRKTNPSSSVNSNSIQQNKRRSGIFWKTISKLNTSSAHFGDFSHGLLEAVFHASNESKKTVPPIIENLLEGSKQVRLAQARFYARYLQLEHAEYQRTFDDSDTFVSFEAPGPFEDQTTVAPSTLYDAPYIRSADDHILFLSAFFVSSYVFDGFKNLGLVLADAVLDDLQDLYERHHILVKKGVRRLEKRLKRQRRVYHRRKSQRQPKT</sequence>
<dbReference type="RefSeq" id="XP_005707928.1">
    <property type="nucleotide sequence ID" value="XM_005707871.1"/>
</dbReference>
<comment type="subcellular location">
    <subcellularLocation>
        <location evidence="1">Membrane</location>
        <topology evidence="1">Multi-pass membrane protein</topology>
    </subcellularLocation>
</comment>
<keyword evidence="9" id="KW-1185">Reference proteome</keyword>
<name>M2Y600_GALSU</name>
<protein>
    <recommendedName>
        <fullName evidence="7">Integral membrane bound transporter domain-containing protein</fullName>
    </recommendedName>
</protein>
<feature type="transmembrane region" description="Helical" evidence="6">
    <location>
        <begin position="179"/>
        <end position="196"/>
    </location>
</feature>
<feature type="region of interest" description="Disordered" evidence="5">
    <location>
        <begin position="312"/>
        <end position="349"/>
    </location>
</feature>
<feature type="transmembrane region" description="Helical" evidence="6">
    <location>
        <begin position="690"/>
        <end position="707"/>
    </location>
</feature>
<feature type="transmembrane region" description="Helical" evidence="6">
    <location>
        <begin position="155"/>
        <end position="173"/>
    </location>
</feature>
<feature type="transmembrane region" description="Helical" evidence="6">
    <location>
        <begin position="235"/>
        <end position="255"/>
    </location>
</feature>
<organism evidence="8 9">
    <name type="scientific">Galdieria sulphuraria</name>
    <name type="common">Red alga</name>
    <dbReference type="NCBI Taxonomy" id="130081"/>
    <lineage>
        <taxon>Eukaryota</taxon>
        <taxon>Rhodophyta</taxon>
        <taxon>Bangiophyceae</taxon>
        <taxon>Galdieriales</taxon>
        <taxon>Galdieriaceae</taxon>
        <taxon>Galdieria</taxon>
    </lineage>
</organism>
<dbReference type="KEGG" id="gsl:Gasu_13720"/>
<evidence type="ECO:0000256" key="5">
    <source>
        <dbReference type="SAM" id="MobiDB-lite"/>
    </source>
</evidence>
<feature type="compositionally biased region" description="Low complexity" evidence="5">
    <location>
        <begin position="1203"/>
        <end position="1212"/>
    </location>
</feature>
<evidence type="ECO:0000256" key="6">
    <source>
        <dbReference type="SAM" id="Phobius"/>
    </source>
</evidence>
<keyword evidence="4 6" id="KW-0472">Membrane</keyword>
<dbReference type="InterPro" id="IPR052430">
    <property type="entry name" value="IVT-Associated"/>
</dbReference>
<gene>
    <name evidence="8" type="ORF">Gasu_13720</name>
</gene>
<evidence type="ECO:0000256" key="4">
    <source>
        <dbReference type="ARBA" id="ARBA00023136"/>
    </source>
</evidence>
<feature type="region of interest" description="Disordered" evidence="5">
    <location>
        <begin position="1097"/>
        <end position="1116"/>
    </location>
</feature>
<feature type="region of interest" description="Disordered" evidence="5">
    <location>
        <begin position="1194"/>
        <end position="1213"/>
    </location>
</feature>
<dbReference type="GO" id="GO:0016020">
    <property type="term" value="C:membrane"/>
    <property type="evidence" value="ECO:0007669"/>
    <property type="project" value="UniProtKB-SubCell"/>
</dbReference>
<evidence type="ECO:0000313" key="9">
    <source>
        <dbReference type="Proteomes" id="UP000030680"/>
    </source>
</evidence>
<feature type="compositionally biased region" description="Basic and acidic residues" evidence="5">
    <location>
        <begin position="1106"/>
        <end position="1116"/>
    </location>
</feature>
<evidence type="ECO:0000256" key="3">
    <source>
        <dbReference type="ARBA" id="ARBA00022989"/>
    </source>
</evidence>
<dbReference type="OMA" id="HASNESK"/>
<dbReference type="TCDB" id="2.A.85.11.1">
    <property type="family name" value="the aromatic acid exporter (arae) family"/>
</dbReference>
<feature type="transmembrane region" description="Helical" evidence="6">
    <location>
        <begin position="655"/>
        <end position="678"/>
    </location>
</feature>
<keyword evidence="2 6" id="KW-0812">Transmembrane</keyword>
<dbReference type="eggNOG" id="ENOG502S8VB">
    <property type="taxonomic scope" value="Eukaryota"/>
</dbReference>
<dbReference type="EMBL" id="KB454492">
    <property type="protein sequence ID" value="EME31408.1"/>
    <property type="molecule type" value="Genomic_DNA"/>
</dbReference>
<feature type="transmembrane region" description="Helical" evidence="6">
    <location>
        <begin position="743"/>
        <end position="764"/>
    </location>
</feature>
<accession>M2Y600</accession>
<dbReference type="OrthoDB" id="10322212at2759"/>
<reference evidence="9" key="1">
    <citation type="journal article" date="2013" name="Science">
        <title>Gene transfer from bacteria and archaea facilitated evolution of an extremophilic eukaryote.</title>
        <authorList>
            <person name="Schonknecht G."/>
            <person name="Chen W.H."/>
            <person name="Ternes C.M."/>
            <person name="Barbier G.G."/>
            <person name="Shrestha R.P."/>
            <person name="Stanke M."/>
            <person name="Brautigam A."/>
            <person name="Baker B.J."/>
            <person name="Banfield J.F."/>
            <person name="Garavito R.M."/>
            <person name="Carr K."/>
            <person name="Wilkerson C."/>
            <person name="Rensing S.A."/>
            <person name="Gagneul D."/>
            <person name="Dickenson N.E."/>
            <person name="Oesterhelt C."/>
            <person name="Lercher M.J."/>
            <person name="Weber A.P."/>
        </authorList>
    </citation>
    <scope>NUCLEOTIDE SEQUENCE [LARGE SCALE GENOMIC DNA]</scope>
    <source>
        <strain evidence="9">074W</strain>
    </source>
</reference>
<evidence type="ECO:0000313" key="8">
    <source>
        <dbReference type="EMBL" id="EME31408.1"/>
    </source>
</evidence>
<feature type="domain" description="Integral membrane bound transporter" evidence="7">
    <location>
        <begin position="636"/>
        <end position="758"/>
    </location>
</feature>
<dbReference type="GeneID" id="17090056"/>
<dbReference type="Gramene" id="EME31408">
    <property type="protein sequence ID" value="EME31408"/>
    <property type="gene ID" value="Gasu_13720"/>
</dbReference>